<dbReference type="Proteomes" id="UP001271007">
    <property type="component" value="Unassembled WGS sequence"/>
</dbReference>
<proteinExistence type="predicted"/>
<comment type="caution">
    <text evidence="2">The sequence shown here is derived from an EMBL/GenBank/DDBJ whole genome shotgun (WGS) entry which is preliminary data.</text>
</comment>
<keyword evidence="1" id="KW-0472">Membrane</keyword>
<keyword evidence="3" id="KW-1185">Reference proteome</keyword>
<feature type="transmembrane region" description="Helical" evidence="1">
    <location>
        <begin position="117"/>
        <end position="139"/>
    </location>
</feature>
<keyword evidence="1" id="KW-0812">Transmembrane</keyword>
<feature type="transmembrane region" description="Helical" evidence="1">
    <location>
        <begin position="224"/>
        <end position="245"/>
    </location>
</feature>
<organism evidence="2 3">
    <name type="scientific">Extremus antarcticus</name>
    <dbReference type="NCBI Taxonomy" id="702011"/>
    <lineage>
        <taxon>Eukaryota</taxon>
        <taxon>Fungi</taxon>
        <taxon>Dikarya</taxon>
        <taxon>Ascomycota</taxon>
        <taxon>Pezizomycotina</taxon>
        <taxon>Dothideomycetes</taxon>
        <taxon>Dothideomycetidae</taxon>
        <taxon>Mycosphaerellales</taxon>
        <taxon>Extremaceae</taxon>
        <taxon>Extremus</taxon>
    </lineage>
</organism>
<keyword evidence="1" id="KW-1133">Transmembrane helix</keyword>
<evidence type="ECO:0000313" key="2">
    <source>
        <dbReference type="EMBL" id="KAK3048530.1"/>
    </source>
</evidence>
<dbReference type="AlphaFoldDB" id="A0AAJ0DEE6"/>
<gene>
    <name evidence="2" type="ORF">LTR09_010194</name>
</gene>
<protein>
    <submittedName>
        <fullName evidence="2">Uncharacterized protein</fullName>
    </submittedName>
</protein>
<feature type="transmembrane region" description="Helical" evidence="1">
    <location>
        <begin position="184"/>
        <end position="204"/>
    </location>
</feature>
<accession>A0AAJ0DEE6</accession>
<reference evidence="2" key="1">
    <citation type="submission" date="2023-04" db="EMBL/GenBank/DDBJ databases">
        <title>Black Yeasts Isolated from many extreme environments.</title>
        <authorList>
            <person name="Coleine C."/>
            <person name="Stajich J.E."/>
            <person name="Selbmann L."/>
        </authorList>
    </citation>
    <scope>NUCLEOTIDE SEQUENCE</scope>
    <source>
        <strain evidence="2">CCFEE 5312</strain>
    </source>
</reference>
<evidence type="ECO:0000313" key="3">
    <source>
        <dbReference type="Proteomes" id="UP001271007"/>
    </source>
</evidence>
<feature type="transmembrane region" description="Helical" evidence="1">
    <location>
        <begin position="88"/>
        <end position="111"/>
    </location>
</feature>
<dbReference type="EMBL" id="JAWDJX010000048">
    <property type="protein sequence ID" value="KAK3048530.1"/>
    <property type="molecule type" value="Genomic_DNA"/>
</dbReference>
<name>A0AAJ0DEE6_9PEZI</name>
<evidence type="ECO:0000256" key="1">
    <source>
        <dbReference type="SAM" id="Phobius"/>
    </source>
</evidence>
<sequence>MIDTIELFSFLGFPARVAGRALLAFRYVMNRGSTAHVTTDYAERRFGKSVRWKPWITIDTKELEEHEELINRGDDAHVESWRVSQLSVCGMIAIIGALVASCGVTALQLPGLENCHYIARVSFVMSLVMSLMSVFFSGLQQSSFGGQIETKDLRMWLANGTYWNDRTQTQDLRSSIVAHQILQAPFEVVIMSITLFIVGLGTYLGSSWEHNLPLSAGAEGNRAVLIAFVVPTIFVLLMYGQLLGLKDREMVKAADERGAQSMLKQLTSPVRGLSEVEAAAQLAQRKDAHVEAVAVGPDLSALRGALQAAIDAQRECARAYEEIAKQYERLLGKI</sequence>